<evidence type="ECO:0000259" key="7">
    <source>
        <dbReference type="Pfam" id="PF01694"/>
    </source>
</evidence>
<dbReference type="SUPFAM" id="SSF144091">
    <property type="entry name" value="Rhomboid-like"/>
    <property type="match status" value="1"/>
</dbReference>
<feature type="transmembrane region" description="Helical" evidence="6">
    <location>
        <begin position="297"/>
        <end position="318"/>
    </location>
</feature>
<dbReference type="AlphaFoldDB" id="A0ABD3BKE5"/>
<feature type="transmembrane region" description="Helical" evidence="6">
    <location>
        <begin position="193"/>
        <end position="214"/>
    </location>
</feature>
<dbReference type="GO" id="GO:0006508">
    <property type="term" value="P:proteolysis"/>
    <property type="evidence" value="ECO:0007669"/>
    <property type="project" value="UniProtKB-KW"/>
</dbReference>
<dbReference type="Pfam" id="PF01694">
    <property type="entry name" value="Rhomboid"/>
    <property type="match status" value="1"/>
</dbReference>
<accession>A0ABD3BKE5</accession>
<keyword evidence="6" id="KW-0645">Protease</keyword>
<sequence length="390" mass="43499">MANTEIPKLQTQIDIKSIQPPLQRNSAELTAEELIKEQTIPFPFFRRMSRGKESTWIISVFVILHLIAFCSAMIVNDCWGNSHEQCVFKRLGRFSFQPLAENPLLGPSASGLDTVGALRLRYLARDHQLWRVFTSPCLHAGFFHLIVSLSSVVFVGVHLEQEFGALRIGAIYMLSALTGGLLAALFLQDRPSVSASGALFGLLGSSLSALIQNWKVYSKKFATVVVILNILMFNFILGLMPFINNFSNIGGFISGFLAGFVLLFKPQVGKMYQNKGGIFDYDVKNSFNLRKKLDRPFLRIVCLVILSFLIAGVVVALLRSVNANKYCGWCKYIDCVPLKWSCNDKTMECETMISAEQLTLTCSNNGKFTVLPFTNVSKARLEDLCNLMCS</sequence>
<dbReference type="EMBL" id="JAVIJP010000081">
    <property type="protein sequence ID" value="KAL3617688.1"/>
    <property type="molecule type" value="Genomic_DNA"/>
</dbReference>
<feature type="domain" description="Peptidase S54 rhomboid" evidence="7">
    <location>
        <begin position="127"/>
        <end position="263"/>
    </location>
</feature>
<evidence type="ECO:0000256" key="4">
    <source>
        <dbReference type="ARBA" id="ARBA00022989"/>
    </source>
</evidence>
<comment type="caution">
    <text evidence="8">The sequence shown here is derived from an EMBL/GenBank/DDBJ whole genome shotgun (WGS) entry which is preliminary data.</text>
</comment>
<dbReference type="GO" id="GO:0008236">
    <property type="term" value="F:serine-type peptidase activity"/>
    <property type="evidence" value="ECO:0007669"/>
    <property type="project" value="UniProtKB-KW"/>
</dbReference>
<feature type="transmembrane region" description="Helical" evidence="6">
    <location>
        <begin position="246"/>
        <end position="264"/>
    </location>
</feature>
<protein>
    <recommendedName>
        <fullName evidence="6">RHOMBOID-like protein</fullName>
        <ecNumber evidence="6">3.4.21.105</ecNumber>
    </recommendedName>
</protein>
<dbReference type="Gene3D" id="1.20.1540.10">
    <property type="entry name" value="Rhomboid-like"/>
    <property type="match status" value="1"/>
</dbReference>
<keyword evidence="4 6" id="KW-1133">Transmembrane helix</keyword>
<comment type="subcellular location">
    <subcellularLocation>
        <location evidence="1 6">Membrane</location>
        <topology evidence="1 6">Multi-pass membrane protein</topology>
    </subcellularLocation>
</comment>
<evidence type="ECO:0000256" key="2">
    <source>
        <dbReference type="ARBA" id="ARBA00009045"/>
    </source>
</evidence>
<dbReference type="PANTHER" id="PTHR22936:SF75">
    <property type="entry name" value="RHOMBOID-LIKE PROTEIN 8"/>
    <property type="match status" value="1"/>
</dbReference>
<keyword evidence="5 6" id="KW-0472">Membrane</keyword>
<keyword evidence="9" id="KW-1185">Reference proteome</keyword>
<comment type="similarity">
    <text evidence="2 6">Belongs to the peptidase S54 family.</text>
</comment>
<dbReference type="InterPro" id="IPR035952">
    <property type="entry name" value="Rhomboid-like_sf"/>
</dbReference>
<dbReference type="InterPro" id="IPR002610">
    <property type="entry name" value="Peptidase_S54_rhomboid-like"/>
</dbReference>
<keyword evidence="6" id="KW-0720">Serine protease</keyword>
<proteinExistence type="inferred from homology"/>
<keyword evidence="3 6" id="KW-0812">Transmembrane</keyword>
<dbReference type="Proteomes" id="UP001632038">
    <property type="component" value="Unassembled WGS sequence"/>
</dbReference>
<evidence type="ECO:0000313" key="9">
    <source>
        <dbReference type="Proteomes" id="UP001632038"/>
    </source>
</evidence>
<evidence type="ECO:0000256" key="5">
    <source>
        <dbReference type="ARBA" id="ARBA00023136"/>
    </source>
</evidence>
<keyword evidence="6" id="KW-0378">Hydrolase</keyword>
<dbReference type="GO" id="GO:0016020">
    <property type="term" value="C:membrane"/>
    <property type="evidence" value="ECO:0007669"/>
    <property type="project" value="UniProtKB-SubCell"/>
</dbReference>
<organism evidence="8 9">
    <name type="scientific">Castilleja foliolosa</name>
    <dbReference type="NCBI Taxonomy" id="1961234"/>
    <lineage>
        <taxon>Eukaryota</taxon>
        <taxon>Viridiplantae</taxon>
        <taxon>Streptophyta</taxon>
        <taxon>Embryophyta</taxon>
        <taxon>Tracheophyta</taxon>
        <taxon>Spermatophyta</taxon>
        <taxon>Magnoliopsida</taxon>
        <taxon>eudicotyledons</taxon>
        <taxon>Gunneridae</taxon>
        <taxon>Pentapetalae</taxon>
        <taxon>asterids</taxon>
        <taxon>lamiids</taxon>
        <taxon>Lamiales</taxon>
        <taxon>Orobanchaceae</taxon>
        <taxon>Pedicularideae</taxon>
        <taxon>Castillejinae</taxon>
        <taxon>Castilleja</taxon>
    </lineage>
</organism>
<feature type="transmembrane region" description="Helical" evidence="6">
    <location>
        <begin position="169"/>
        <end position="187"/>
    </location>
</feature>
<dbReference type="PANTHER" id="PTHR22936">
    <property type="entry name" value="RHOMBOID-RELATED"/>
    <property type="match status" value="1"/>
</dbReference>
<gene>
    <name evidence="8" type="ORF">CASFOL_038009</name>
</gene>
<evidence type="ECO:0000256" key="6">
    <source>
        <dbReference type="RuleBase" id="RU362115"/>
    </source>
</evidence>
<name>A0ABD3BKE5_9LAMI</name>
<evidence type="ECO:0000313" key="8">
    <source>
        <dbReference type="EMBL" id="KAL3617688.1"/>
    </source>
</evidence>
<evidence type="ECO:0000256" key="1">
    <source>
        <dbReference type="ARBA" id="ARBA00004141"/>
    </source>
</evidence>
<feature type="transmembrane region" description="Helical" evidence="6">
    <location>
        <begin position="221"/>
        <end position="240"/>
    </location>
</feature>
<dbReference type="EC" id="3.4.21.105" evidence="6"/>
<comment type="catalytic activity">
    <reaction evidence="6">
        <text>Cleaves type-1 transmembrane domains using a catalytic dyad composed of serine and histidine that are contributed by different transmembrane domains.</text>
        <dbReference type="EC" id="3.4.21.105"/>
    </reaction>
</comment>
<feature type="transmembrane region" description="Helical" evidence="6">
    <location>
        <begin position="138"/>
        <end position="157"/>
    </location>
</feature>
<evidence type="ECO:0000256" key="3">
    <source>
        <dbReference type="ARBA" id="ARBA00022692"/>
    </source>
</evidence>
<dbReference type="InterPro" id="IPR022764">
    <property type="entry name" value="Peptidase_S54_rhomboid_dom"/>
</dbReference>
<reference evidence="9" key="1">
    <citation type="journal article" date="2024" name="IScience">
        <title>Strigolactones Initiate the Formation of Haustorium-like Structures in Castilleja.</title>
        <authorList>
            <person name="Buerger M."/>
            <person name="Peterson D."/>
            <person name="Chory J."/>
        </authorList>
    </citation>
    <scope>NUCLEOTIDE SEQUENCE [LARGE SCALE GENOMIC DNA]</scope>
</reference>
<comment type="function">
    <text evidence="6">Serine protease involved in intramembrane proteolysis.</text>
</comment>
<feature type="transmembrane region" description="Helical" evidence="6">
    <location>
        <begin position="56"/>
        <end position="75"/>
    </location>
</feature>